<dbReference type="InterPro" id="IPR013087">
    <property type="entry name" value="Znf_C2H2_type"/>
</dbReference>
<dbReference type="PROSITE" id="PS50157">
    <property type="entry name" value="ZINC_FINGER_C2H2_2"/>
    <property type="match status" value="8"/>
</dbReference>
<keyword evidence="3" id="KW-0677">Repeat</keyword>
<dbReference type="PANTHER" id="PTHR16515">
    <property type="entry name" value="PR DOMAIN ZINC FINGER PROTEIN"/>
    <property type="match status" value="1"/>
</dbReference>
<name>A0A8J9VPA7_9NEOP</name>
<feature type="domain" description="C2H2-type" evidence="9">
    <location>
        <begin position="197"/>
        <end position="220"/>
    </location>
</feature>
<dbReference type="Gene3D" id="3.30.160.60">
    <property type="entry name" value="Classic Zinc Finger"/>
    <property type="match status" value="5"/>
</dbReference>
<dbReference type="GO" id="GO:0003677">
    <property type="term" value="F:DNA binding"/>
    <property type="evidence" value="ECO:0007669"/>
    <property type="project" value="UniProtKB-KW"/>
</dbReference>
<dbReference type="InterPro" id="IPR050331">
    <property type="entry name" value="Zinc_finger"/>
</dbReference>
<feature type="domain" description="C2H2-type" evidence="9">
    <location>
        <begin position="284"/>
        <end position="311"/>
    </location>
</feature>
<dbReference type="GO" id="GO:0005634">
    <property type="term" value="C:nucleus"/>
    <property type="evidence" value="ECO:0007669"/>
    <property type="project" value="UniProtKB-SubCell"/>
</dbReference>
<protein>
    <recommendedName>
        <fullName evidence="9">C2H2-type domain-containing protein</fullName>
    </recommendedName>
</protein>
<feature type="domain" description="C2H2-type" evidence="9">
    <location>
        <begin position="255"/>
        <end position="283"/>
    </location>
</feature>
<dbReference type="PANTHER" id="PTHR16515:SF49">
    <property type="entry name" value="GASTRULA ZINC FINGER PROTEIN XLCGF49.1-LIKE-RELATED"/>
    <property type="match status" value="1"/>
</dbReference>
<dbReference type="OrthoDB" id="8117402at2759"/>
<keyword evidence="6" id="KW-0238">DNA-binding</keyword>
<dbReference type="GO" id="GO:0010468">
    <property type="term" value="P:regulation of gene expression"/>
    <property type="evidence" value="ECO:0007669"/>
    <property type="project" value="TreeGrafter"/>
</dbReference>
<dbReference type="SUPFAM" id="SSF57667">
    <property type="entry name" value="beta-beta-alpha zinc fingers"/>
    <property type="match status" value="4"/>
</dbReference>
<dbReference type="EMBL" id="OV170228">
    <property type="protein sequence ID" value="CAH0730730.1"/>
    <property type="molecule type" value="Genomic_DNA"/>
</dbReference>
<evidence type="ECO:0000256" key="6">
    <source>
        <dbReference type="ARBA" id="ARBA00023125"/>
    </source>
</evidence>
<keyword evidence="5" id="KW-0862">Zinc</keyword>
<evidence type="ECO:0000256" key="8">
    <source>
        <dbReference type="PROSITE-ProRule" id="PRU00042"/>
    </source>
</evidence>
<feature type="non-terminal residue" evidence="10">
    <location>
        <position position="397"/>
    </location>
</feature>
<sequence length="397" mass="46450">MKADWSAWFQVVEETDLPAGLCCVCADNAISTWQFRHLCHESHRHWTQISTVLMITDIPTTKDKTFYISTSGTLLKDMNNIHTLTNATKRLNFLIGNTNKVRAKYKKKKSKVAECKFKCRDCGKEFELPYFLNRHLINSSKRACTLCGKIVSREKLAVHLQRVHQRFVEFCNVCYKVFDEKDHLDRHKEILHGDSCLQCKICKLGFKSERSLSAHMYTHTLFNCSSCNSSFENRKCYLYHRHNCKGSKFTKQDVYECHDCGSKYTRKPSLRVHIVQKHLNVLPYICQICGKRSSSKTHHQSHELIHKTERKIYQCYCGAKMRTVLGFHMHQRIHSGEKPYECQECGDKFLSASRRLDHIKRKHRSKDHGCLECDARFVRPSELKKHCRLAHFVNTAI</sequence>
<dbReference type="PROSITE" id="PS00028">
    <property type="entry name" value="ZINC_FINGER_C2H2_1"/>
    <property type="match status" value="4"/>
</dbReference>
<feature type="domain" description="C2H2-type" evidence="9">
    <location>
        <begin position="313"/>
        <end position="339"/>
    </location>
</feature>
<comment type="subcellular location">
    <subcellularLocation>
        <location evidence="1">Nucleus</location>
    </subcellularLocation>
</comment>
<dbReference type="InterPro" id="IPR036236">
    <property type="entry name" value="Znf_C2H2_sf"/>
</dbReference>
<evidence type="ECO:0000256" key="7">
    <source>
        <dbReference type="ARBA" id="ARBA00023242"/>
    </source>
</evidence>
<evidence type="ECO:0000256" key="3">
    <source>
        <dbReference type="ARBA" id="ARBA00022737"/>
    </source>
</evidence>
<evidence type="ECO:0000313" key="10">
    <source>
        <dbReference type="EMBL" id="CAH0730730.1"/>
    </source>
</evidence>
<dbReference type="Proteomes" id="UP000838878">
    <property type="component" value="Chromosome 8"/>
</dbReference>
<evidence type="ECO:0000256" key="1">
    <source>
        <dbReference type="ARBA" id="ARBA00004123"/>
    </source>
</evidence>
<proteinExistence type="predicted"/>
<evidence type="ECO:0000256" key="5">
    <source>
        <dbReference type="ARBA" id="ARBA00022833"/>
    </source>
</evidence>
<gene>
    <name evidence="10" type="ORF">BINO364_LOCUS15679</name>
</gene>
<accession>A0A8J9VPA7</accession>
<organism evidence="10 11">
    <name type="scientific">Brenthis ino</name>
    <name type="common">lesser marbled fritillary</name>
    <dbReference type="NCBI Taxonomy" id="405034"/>
    <lineage>
        <taxon>Eukaryota</taxon>
        <taxon>Metazoa</taxon>
        <taxon>Ecdysozoa</taxon>
        <taxon>Arthropoda</taxon>
        <taxon>Hexapoda</taxon>
        <taxon>Insecta</taxon>
        <taxon>Pterygota</taxon>
        <taxon>Neoptera</taxon>
        <taxon>Endopterygota</taxon>
        <taxon>Lepidoptera</taxon>
        <taxon>Glossata</taxon>
        <taxon>Ditrysia</taxon>
        <taxon>Papilionoidea</taxon>
        <taxon>Nymphalidae</taxon>
        <taxon>Heliconiinae</taxon>
        <taxon>Argynnini</taxon>
        <taxon>Brenthis</taxon>
    </lineage>
</organism>
<dbReference type="Pfam" id="PF00096">
    <property type="entry name" value="zf-C2H2"/>
    <property type="match status" value="3"/>
</dbReference>
<evidence type="ECO:0000256" key="2">
    <source>
        <dbReference type="ARBA" id="ARBA00022723"/>
    </source>
</evidence>
<feature type="domain" description="C2H2-type" evidence="9">
    <location>
        <begin position="368"/>
        <end position="391"/>
    </location>
</feature>
<feature type="domain" description="C2H2-type" evidence="9">
    <location>
        <begin position="340"/>
        <end position="368"/>
    </location>
</feature>
<dbReference type="AlphaFoldDB" id="A0A8J9VPA7"/>
<dbReference type="SMART" id="SM00355">
    <property type="entry name" value="ZnF_C2H2"/>
    <property type="match status" value="9"/>
</dbReference>
<evidence type="ECO:0000256" key="4">
    <source>
        <dbReference type="ARBA" id="ARBA00022771"/>
    </source>
</evidence>
<keyword evidence="11" id="KW-1185">Reference proteome</keyword>
<keyword evidence="4 8" id="KW-0863">Zinc-finger</keyword>
<keyword evidence="7" id="KW-0539">Nucleus</keyword>
<keyword evidence="2" id="KW-0479">Metal-binding</keyword>
<dbReference type="GO" id="GO:0008270">
    <property type="term" value="F:zinc ion binding"/>
    <property type="evidence" value="ECO:0007669"/>
    <property type="project" value="UniProtKB-KW"/>
</dbReference>
<evidence type="ECO:0000259" key="9">
    <source>
        <dbReference type="PROSITE" id="PS50157"/>
    </source>
</evidence>
<feature type="domain" description="C2H2-type" evidence="9">
    <location>
        <begin position="169"/>
        <end position="192"/>
    </location>
</feature>
<reference evidence="10" key="1">
    <citation type="submission" date="2021-12" db="EMBL/GenBank/DDBJ databases">
        <authorList>
            <person name="Martin H S."/>
        </authorList>
    </citation>
    <scope>NUCLEOTIDE SEQUENCE</scope>
</reference>
<evidence type="ECO:0000313" key="11">
    <source>
        <dbReference type="Proteomes" id="UP000838878"/>
    </source>
</evidence>
<feature type="domain" description="C2H2-type" evidence="9">
    <location>
        <begin position="117"/>
        <end position="135"/>
    </location>
</feature>